<proteinExistence type="predicted"/>
<comment type="caution">
    <text evidence="1">The sequence shown here is derived from an EMBL/GenBank/DDBJ whole genome shotgun (WGS) entry which is preliminary data.</text>
</comment>
<evidence type="ECO:0000313" key="2">
    <source>
        <dbReference type="Proteomes" id="UP001153678"/>
    </source>
</evidence>
<gene>
    <name evidence="1" type="ORF">FWILDA_LOCUS7670</name>
</gene>
<dbReference type="EMBL" id="CAMKVN010001525">
    <property type="protein sequence ID" value="CAI2176613.1"/>
    <property type="molecule type" value="Genomic_DNA"/>
</dbReference>
<sequence length="43" mass="4840">LLALNLSNVIEISSESKKAKVEIYLINKLKFSSVLHKILRSKA</sequence>
<dbReference type="AlphaFoldDB" id="A0A9W4WT22"/>
<organism evidence="1 2">
    <name type="scientific">Funneliformis geosporum</name>
    <dbReference type="NCBI Taxonomy" id="1117311"/>
    <lineage>
        <taxon>Eukaryota</taxon>
        <taxon>Fungi</taxon>
        <taxon>Fungi incertae sedis</taxon>
        <taxon>Mucoromycota</taxon>
        <taxon>Glomeromycotina</taxon>
        <taxon>Glomeromycetes</taxon>
        <taxon>Glomerales</taxon>
        <taxon>Glomeraceae</taxon>
        <taxon>Funneliformis</taxon>
    </lineage>
</organism>
<protein>
    <submittedName>
        <fullName evidence="1">11062_t:CDS:1</fullName>
    </submittedName>
</protein>
<dbReference type="Proteomes" id="UP001153678">
    <property type="component" value="Unassembled WGS sequence"/>
</dbReference>
<keyword evidence="2" id="KW-1185">Reference proteome</keyword>
<accession>A0A9W4WT22</accession>
<evidence type="ECO:0000313" key="1">
    <source>
        <dbReference type="EMBL" id="CAI2176613.1"/>
    </source>
</evidence>
<name>A0A9W4WT22_9GLOM</name>
<reference evidence="1" key="1">
    <citation type="submission" date="2022-08" db="EMBL/GenBank/DDBJ databases">
        <authorList>
            <person name="Kallberg Y."/>
            <person name="Tangrot J."/>
            <person name="Rosling A."/>
        </authorList>
    </citation>
    <scope>NUCLEOTIDE SEQUENCE</scope>
    <source>
        <strain evidence="1">Wild A</strain>
    </source>
</reference>
<feature type="non-terminal residue" evidence="1">
    <location>
        <position position="1"/>
    </location>
</feature>